<reference evidence="3" key="1">
    <citation type="submission" date="2017-09" db="EMBL/GenBank/DDBJ databases">
        <title>Depth-based differentiation of microbial function through sediment-hosted aquifers and enrichment of novel symbionts in the deep terrestrial subsurface.</title>
        <authorList>
            <person name="Probst A.J."/>
            <person name="Ladd B."/>
            <person name="Jarett J.K."/>
            <person name="Geller-Mcgrath D.E."/>
            <person name="Sieber C.M.K."/>
            <person name="Emerson J.B."/>
            <person name="Anantharaman K."/>
            <person name="Thomas B.C."/>
            <person name="Malmstrom R."/>
            <person name="Stieglmeier M."/>
            <person name="Klingl A."/>
            <person name="Woyke T."/>
            <person name="Ryan C.M."/>
            <person name="Banfield J.F."/>
        </authorList>
    </citation>
    <scope>NUCLEOTIDE SEQUENCE [LARGE SCALE GENOMIC DNA]</scope>
</reference>
<comment type="caution">
    <text evidence="2">The sequence shown here is derived from an EMBL/GenBank/DDBJ whole genome shotgun (WGS) entry which is preliminary data.</text>
</comment>
<dbReference type="SMART" id="SM00471">
    <property type="entry name" value="HDc"/>
    <property type="match status" value="1"/>
</dbReference>
<dbReference type="PANTHER" id="PTHR38659:SF1">
    <property type="entry name" value="METAL DEPENDENT PHOSPHOHYDROLASE"/>
    <property type="match status" value="1"/>
</dbReference>
<dbReference type="Pfam" id="PF01966">
    <property type="entry name" value="HD"/>
    <property type="match status" value="1"/>
</dbReference>
<evidence type="ECO:0000313" key="2">
    <source>
        <dbReference type="EMBL" id="PJA02433.1"/>
    </source>
</evidence>
<dbReference type="InterPro" id="IPR006674">
    <property type="entry name" value="HD_domain"/>
</dbReference>
<dbReference type="CDD" id="cd00077">
    <property type="entry name" value="HDc"/>
    <property type="match status" value="1"/>
</dbReference>
<dbReference type="Gene3D" id="1.10.3210.10">
    <property type="entry name" value="Hypothetical protein af1432"/>
    <property type="match status" value="1"/>
</dbReference>
<evidence type="ECO:0000259" key="1">
    <source>
        <dbReference type="SMART" id="SM00471"/>
    </source>
</evidence>
<feature type="domain" description="HD/PDEase" evidence="1">
    <location>
        <begin position="15"/>
        <end position="125"/>
    </location>
</feature>
<dbReference type="GO" id="GO:0016787">
    <property type="term" value="F:hydrolase activity"/>
    <property type="evidence" value="ECO:0007669"/>
    <property type="project" value="UniProtKB-KW"/>
</dbReference>
<dbReference type="PANTHER" id="PTHR38659">
    <property type="entry name" value="METAL-DEPENDENT PHOSPHOHYDROLASE"/>
    <property type="match status" value="1"/>
</dbReference>
<accession>A0A2M7VKX5</accession>
<organism evidence="2 3">
    <name type="scientific">bacterium (Candidatus Gribaldobacteria) CG_4_10_14_0_2_um_filter_36_18</name>
    <dbReference type="NCBI Taxonomy" id="2014264"/>
    <lineage>
        <taxon>Bacteria</taxon>
        <taxon>Candidatus Gribaldobacteria</taxon>
    </lineage>
</organism>
<evidence type="ECO:0000313" key="3">
    <source>
        <dbReference type="Proteomes" id="UP000231469"/>
    </source>
</evidence>
<dbReference type="EMBL" id="PFPS01000035">
    <property type="protein sequence ID" value="PJA02433.1"/>
    <property type="molecule type" value="Genomic_DNA"/>
</dbReference>
<dbReference type="Proteomes" id="UP000231469">
    <property type="component" value="Unassembled WGS sequence"/>
</dbReference>
<name>A0A2M7VKX5_9BACT</name>
<sequence length="186" mass="20951">MEREKALNLLKENLKNQNLAKHCLAVEAAMRELAKHFNKEGDEEKWGTCGLLHDIDYEKTKGDPKLHSKVGSEMLKDLGFDEETCQAVLTHNEAHNIEPKSLMAKALYCVDPLTGLIVAATLVLPTKKLTDLEVENVLKRFKEKAFARGANREIIAKCQELLNLKLEDFVRIVLVSMQKISVDLGL</sequence>
<gene>
    <name evidence="2" type="ORF">COX73_00770</name>
</gene>
<protein>
    <submittedName>
        <fullName evidence="2">Phosphohydrolase</fullName>
    </submittedName>
</protein>
<dbReference type="InterPro" id="IPR006675">
    <property type="entry name" value="HDIG_dom"/>
</dbReference>
<dbReference type="AlphaFoldDB" id="A0A2M7VKX5"/>
<dbReference type="SUPFAM" id="SSF109604">
    <property type="entry name" value="HD-domain/PDEase-like"/>
    <property type="match status" value="1"/>
</dbReference>
<proteinExistence type="predicted"/>
<dbReference type="NCBIfam" id="TIGR00277">
    <property type="entry name" value="HDIG"/>
    <property type="match status" value="1"/>
</dbReference>
<keyword evidence="2" id="KW-0378">Hydrolase</keyword>
<dbReference type="InterPro" id="IPR003607">
    <property type="entry name" value="HD/PDEase_dom"/>
</dbReference>